<accession>A0A7S8FEF7</accession>
<protein>
    <recommendedName>
        <fullName evidence="2">RNA 2',3'-cyclic phosphodiesterase</fullName>
        <shortName evidence="2">RNA 2',3'-CPDase</shortName>
        <ecNumber evidence="2">3.1.4.58</ecNumber>
    </recommendedName>
</protein>
<dbReference type="GO" id="GO:0004113">
    <property type="term" value="F:2',3'-cyclic-nucleotide 3'-phosphodiesterase activity"/>
    <property type="evidence" value="ECO:0007669"/>
    <property type="project" value="InterPro"/>
</dbReference>
<dbReference type="EMBL" id="CP047423">
    <property type="protein sequence ID" value="QPD04318.1"/>
    <property type="molecule type" value="Genomic_DNA"/>
</dbReference>
<dbReference type="EC" id="3.1.4.58" evidence="2"/>
<dbReference type="Proteomes" id="UP000593737">
    <property type="component" value="Chromosome"/>
</dbReference>
<feature type="active site" description="Proton acceptor" evidence="2">
    <location>
        <position position="141"/>
    </location>
</feature>
<evidence type="ECO:0000259" key="3">
    <source>
        <dbReference type="Pfam" id="PF02834"/>
    </source>
</evidence>
<feature type="short sequence motif" description="HXTX 2" evidence="2">
    <location>
        <begin position="141"/>
        <end position="144"/>
    </location>
</feature>
<reference evidence="4 5" key="1">
    <citation type="journal article" date="2020" name="ISME J.">
        <title>Enrichment and physiological characterization of a novel comammox Nitrospira indicates ammonium inhibition of complete nitrification.</title>
        <authorList>
            <person name="Sakoula D."/>
            <person name="Koch H."/>
            <person name="Frank J."/>
            <person name="Jetten M.S.M."/>
            <person name="van Kessel M.A.H.J."/>
            <person name="Lucker S."/>
        </authorList>
    </citation>
    <scope>NUCLEOTIDE SEQUENCE [LARGE SCALE GENOMIC DNA]</scope>
    <source>
        <strain evidence="4">Comreactor17</strain>
    </source>
</reference>
<organism evidence="4 5">
    <name type="scientific">Candidatus Nitrospira kreftii</name>
    <dbReference type="NCBI Taxonomy" id="2652173"/>
    <lineage>
        <taxon>Bacteria</taxon>
        <taxon>Pseudomonadati</taxon>
        <taxon>Nitrospirota</taxon>
        <taxon>Nitrospiria</taxon>
        <taxon>Nitrospirales</taxon>
        <taxon>Nitrospiraceae</taxon>
        <taxon>Nitrospira</taxon>
    </lineage>
</organism>
<dbReference type="InterPro" id="IPR009097">
    <property type="entry name" value="Cyclic_Pdiesterase"/>
</dbReference>
<proteinExistence type="inferred from homology"/>
<feature type="domain" description="Phosphoesterase HXTX" evidence="3">
    <location>
        <begin position="111"/>
        <end position="192"/>
    </location>
</feature>
<name>A0A7S8FEF7_9BACT</name>
<gene>
    <name evidence="4" type="ORF">Nkreftii_002092</name>
</gene>
<dbReference type="NCBIfam" id="TIGR02258">
    <property type="entry name" value="2_5_ligase"/>
    <property type="match status" value="1"/>
</dbReference>
<comment type="catalytic activity">
    <reaction evidence="2">
        <text>a 3'-end 2',3'-cyclophospho-ribonucleotide-RNA + H2O = a 3'-end 2'-phospho-ribonucleotide-RNA + H(+)</text>
        <dbReference type="Rhea" id="RHEA:11828"/>
        <dbReference type="Rhea" id="RHEA-COMP:10464"/>
        <dbReference type="Rhea" id="RHEA-COMP:17353"/>
        <dbReference type="ChEBI" id="CHEBI:15377"/>
        <dbReference type="ChEBI" id="CHEBI:15378"/>
        <dbReference type="ChEBI" id="CHEBI:83064"/>
        <dbReference type="ChEBI" id="CHEBI:173113"/>
        <dbReference type="EC" id="3.1.4.58"/>
    </reaction>
</comment>
<evidence type="ECO:0000313" key="5">
    <source>
        <dbReference type="Proteomes" id="UP000593737"/>
    </source>
</evidence>
<dbReference type="InterPro" id="IPR004175">
    <property type="entry name" value="RNA_CPDase"/>
</dbReference>
<dbReference type="PANTHER" id="PTHR35561">
    <property type="entry name" value="RNA 2',3'-CYCLIC PHOSPHODIESTERASE"/>
    <property type="match status" value="1"/>
</dbReference>
<comment type="similarity">
    <text evidence="2">Belongs to the 2H phosphoesterase superfamily. ThpR family.</text>
</comment>
<comment type="function">
    <text evidence="2">Hydrolyzes RNA 2',3'-cyclic phosphodiester to an RNA 2'-phosphomonoester.</text>
</comment>
<dbReference type="InterPro" id="IPR014051">
    <property type="entry name" value="Phosphoesterase_HXTX"/>
</dbReference>
<dbReference type="HAMAP" id="MF_01940">
    <property type="entry name" value="RNA_CPDase"/>
    <property type="match status" value="1"/>
</dbReference>
<dbReference type="GO" id="GO:0008664">
    <property type="term" value="F:RNA 2',3'-cyclic 3'-phosphodiesterase activity"/>
    <property type="evidence" value="ECO:0007669"/>
    <property type="project" value="UniProtKB-EC"/>
</dbReference>
<evidence type="ECO:0000313" key="4">
    <source>
        <dbReference type="EMBL" id="QPD04318.1"/>
    </source>
</evidence>
<keyword evidence="1 2" id="KW-0378">Hydrolase</keyword>
<feature type="active site" description="Proton donor" evidence="2">
    <location>
        <position position="48"/>
    </location>
</feature>
<dbReference type="Pfam" id="PF02834">
    <property type="entry name" value="LigT_PEase"/>
    <property type="match status" value="2"/>
</dbReference>
<feature type="domain" description="Phosphoesterase HXTX" evidence="3">
    <location>
        <begin position="10"/>
        <end position="99"/>
    </location>
</feature>
<dbReference type="AlphaFoldDB" id="A0A7S8FEF7"/>
<sequence length="199" mass="22608">MIRTFLAIEVSDDVRTEILQVQHDLKQQLAGSLTKDIRIAWGQPNSFHLTIRFLGDTDKQLLDPMREALAIVRRSHPTIQIPLDRLQAFPNLQKPRVLWVGPSEQWRKGDAARQLTALHREIEACCHSFGFAPDDKLFNPHLTLARIKAGEREVGQWLAQSGVCDQPFSPGEVRIGPLVLVKSHLRPTGPVYTKLWEVE</sequence>
<feature type="short sequence motif" description="HXTX 1" evidence="2">
    <location>
        <begin position="48"/>
        <end position="51"/>
    </location>
</feature>
<dbReference type="SUPFAM" id="SSF55144">
    <property type="entry name" value="LigT-like"/>
    <property type="match status" value="1"/>
</dbReference>
<evidence type="ECO:0000256" key="1">
    <source>
        <dbReference type="ARBA" id="ARBA00022801"/>
    </source>
</evidence>
<evidence type="ECO:0000256" key="2">
    <source>
        <dbReference type="HAMAP-Rule" id="MF_01940"/>
    </source>
</evidence>
<dbReference type="PANTHER" id="PTHR35561:SF1">
    <property type="entry name" value="RNA 2',3'-CYCLIC PHOSPHODIESTERASE"/>
    <property type="match status" value="1"/>
</dbReference>
<dbReference type="Gene3D" id="3.90.1140.10">
    <property type="entry name" value="Cyclic phosphodiesterase"/>
    <property type="match status" value="1"/>
</dbReference>
<dbReference type="KEGG" id="nkf:Nkreftii_002092"/>